<organism evidence="3 4">
    <name type="scientific">Caenorhabditis tropicalis</name>
    <dbReference type="NCBI Taxonomy" id="1561998"/>
    <lineage>
        <taxon>Eukaryota</taxon>
        <taxon>Metazoa</taxon>
        <taxon>Ecdysozoa</taxon>
        <taxon>Nematoda</taxon>
        <taxon>Chromadorea</taxon>
        <taxon>Rhabditida</taxon>
        <taxon>Rhabditina</taxon>
        <taxon>Rhabditomorpha</taxon>
        <taxon>Rhabditoidea</taxon>
        <taxon>Rhabditidae</taxon>
        <taxon>Peloderinae</taxon>
        <taxon>Caenorhabditis</taxon>
    </lineage>
</organism>
<feature type="coiled-coil region" evidence="1">
    <location>
        <begin position="258"/>
        <end position="285"/>
    </location>
</feature>
<feature type="region of interest" description="Disordered" evidence="2">
    <location>
        <begin position="121"/>
        <end position="156"/>
    </location>
</feature>
<dbReference type="Gene3D" id="3.30.505.10">
    <property type="entry name" value="SH2 domain"/>
    <property type="match status" value="1"/>
</dbReference>
<dbReference type="WBParaSite" id="Csp11.Scaffold630.g18883.t2">
    <property type="protein sequence ID" value="Csp11.Scaffold630.g18883.t2"/>
    <property type="gene ID" value="Csp11.Scaffold630.g18883"/>
</dbReference>
<evidence type="ECO:0000256" key="2">
    <source>
        <dbReference type="SAM" id="MobiDB-lite"/>
    </source>
</evidence>
<evidence type="ECO:0000313" key="3">
    <source>
        <dbReference type="Proteomes" id="UP000095282"/>
    </source>
</evidence>
<accession>A0A1I7USF5</accession>
<sequence>MNGSRTFHFDPNNKQRLQHHSQCVQFDLERQLIHHRRSADLQNLEIRRHLAPPASSDTNLMHYDGCGQQHPNYLNYWHLHQQNQQYSWNQYQYQQQQQQQYQGQLPQQALQYRQLSYQYQQSQQLQQPPQQEQSSYRPLMLSPPGFPPLPHSGSHFKNQIMETNRSENTVVVKKTKEAQTDSLELIRMSLSITEVQSVSVGCENDSNSETPATSNAPRIPHQQLEEVEDGDYVEPLNETVHPDYADMALCEFTDAGGVRLIKTDSKEFRKEMKKIEKKKEYLAKKDHYESQDSKQSWYFQDIDFNAVQFYFMDASPGNFLVVKEKTVLKLYFVYLDGREKSVQIMYRKKEKDNSHLYKFYKMKKWENCLTDLIKYAQTHEIKNFGMKLTEGVDPNNRKYR</sequence>
<dbReference type="SUPFAM" id="SSF55550">
    <property type="entry name" value="SH2 domain"/>
    <property type="match status" value="1"/>
</dbReference>
<name>A0A1I7USF5_9PELO</name>
<reference evidence="4" key="1">
    <citation type="submission" date="2016-11" db="UniProtKB">
        <authorList>
            <consortium name="WormBaseParasite"/>
        </authorList>
    </citation>
    <scope>IDENTIFICATION</scope>
</reference>
<feature type="compositionally biased region" description="Low complexity" evidence="2">
    <location>
        <begin position="121"/>
        <end position="138"/>
    </location>
</feature>
<protein>
    <submittedName>
        <fullName evidence="4">SH2 domain-containing protein</fullName>
    </submittedName>
</protein>
<dbReference type="AlphaFoldDB" id="A0A1I7USF5"/>
<evidence type="ECO:0000256" key="1">
    <source>
        <dbReference type="SAM" id="Coils"/>
    </source>
</evidence>
<keyword evidence="1" id="KW-0175">Coiled coil</keyword>
<dbReference type="Proteomes" id="UP000095282">
    <property type="component" value="Unplaced"/>
</dbReference>
<dbReference type="InterPro" id="IPR036860">
    <property type="entry name" value="SH2_dom_sf"/>
</dbReference>
<evidence type="ECO:0000313" key="4">
    <source>
        <dbReference type="WBParaSite" id="Csp11.Scaffold630.g18883.t2"/>
    </source>
</evidence>
<keyword evidence="3" id="KW-1185">Reference proteome</keyword>
<proteinExistence type="predicted"/>